<dbReference type="InterPro" id="IPR043592">
    <property type="entry name" value="FMNL_animal"/>
</dbReference>
<dbReference type="InterPro" id="IPR010472">
    <property type="entry name" value="FH3_dom"/>
</dbReference>
<protein>
    <submittedName>
        <fullName evidence="5">Uncharacterized protein</fullName>
    </submittedName>
</protein>
<evidence type="ECO:0000259" key="4">
    <source>
        <dbReference type="PROSITE" id="PS51444"/>
    </source>
</evidence>
<sequence length="1131" mass="126242">MMNATFPGDYGTPPGTIHTVIERRSTERKSRFFNRSPSSHFSRSARNRRGHSADSPFRRATPLRATIGPGTMLGPGHPPLPPMPPEDQLATMFDQVLKQMDLPVDKMRILKEYNNEKKWKVVVDSQGMNAHVDPASYLTKLSYFLDKKTLKKNKKVLGDETSTAVLKHIEISLRTNSVDWVIQFLNPPNNGLQVLVEYMNQLLLEASAQTGSDTPTGSSVDCTDHVIPSSSSGSTSGSIFRKNHTISSRTTKVSKNVGELEDDVHVCIMCLRAIMNNKRGFELVFADSRAIYCIVRSILHQSLRTKTLVMQMLSSICMVQGGQELVSDAFDQFRLDYRERHRFQTLMYFIRNPPEFHVEFLSSAVQFLDIFSSVEDMNQRVYLQYELHLLGLDDYIDEMAECQSDELQARMSAYASGEMDVAALVDDSHHKARLLEECEQLRSKLSQANERVQEVEAKWITDKAALDRRLLDLVRERDRMQKEHEAQEGTWKKTMSEKDKLAREKQARLEQKIQELEAIQKTMQAGLQVQQQGKSPPTPPPPAPGPHRENGAPSPPAPPAPPSGLLAPVTGGPPAPPPPCAMSNGVPKLSGAPPPPPPPPPGLGKAGGAPPPPPPGFMSTPSGNAATIKKTYQTRNKLPQLNWTAMKPNQAKNTVFEDLNDEKIIDKLDFSKLEEMFKLQPAGGDVSMENGSRLEVGAIAPGVGQHSPGSTGSGPTKKNTLLDTKRLQNVAITRRKLALEPRAIMTAVHQMDLNTLPADKVDILSRILPHEDERKLYAERGDDEGLSDEDRFMSALCEIERLEHKLSVMRVMADFDESAALLEPQFTHVTAASKCAREATQFHRVLEVILAFGNYMNSGRKGSVYGFRLASLDSLAILKSPSDRSLTLLHMVVESIERSFPELMKFSEQLKFVDKAAGVQWDSVLSDMKELESGFEMARKERAMKGENCPPPLVKFLDTHDERMKQLQEHAKLAQRTYEACIEFYGESAKTMPPNEFFSKLSKFIVNFNRCKQENDSREAAEKRQRDEAERRSRAMSKTQQHDGVIRELAEKMGNGNAAKRQRGKIDSQQMGHGDFEKLMSGLKETYAVSPSPNMPTPSRRKVSASPSPAPRVGPPVAAKTRVVAVERDRQ</sequence>
<dbReference type="SMART" id="SM01140">
    <property type="entry name" value="Drf_GBD"/>
    <property type="match status" value="1"/>
</dbReference>
<dbReference type="InterPro" id="IPR016024">
    <property type="entry name" value="ARM-type_fold"/>
</dbReference>
<feature type="region of interest" description="Disordered" evidence="2">
    <location>
        <begin position="479"/>
        <end position="505"/>
    </location>
</feature>
<dbReference type="InterPro" id="IPR010473">
    <property type="entry name" value="GTPase-bd"/>
</dbReference>
<feature type="compositionally biased region" description="Pro residues" evidence="2">
    <location>
        <begin position="571"/>
        <end position="580"/>
    </location>
</feature>
<dbReference type="EMBL" id="CATQJL010000223">
    <property type="protein sequence ID" value="CAJ0596651.1"/>
    <property type="molecule type" value="Genomic_DNA"/>
</dbReference>
<evidence type="ECO:0000256" key="2">
    <source>
        <dbReference type="SAM" id="MobiDB-lite"/>
    </source>
</evidence>
<feature type="compositionally biased region" description="Pro residues" evidence="2">
    <location>
        <begin position="536"/>
        <end position="545"/>
    </location>
</feature>
<feature type="compositionally biased region" description="Basic and acidic residues" evidence="2">
    <location>
        <begin position="1040"/>
        <end position="1051"/>
    </location>
</feature>
<dbReference type="SMART" id="SM01139">
    <property type="entry name" value="Drf_FH3"/>
    <property type="match status" value="1"/>
</dbReference>
<feature type="region of interest" description="Disordered" evidence="2">
    <location>
        <begin position="1013"/>
        <end position="1131"/>
    </location>
</feature>
<dbReference type="PROSITE" id="PS51232">
    <property type="entry name" value="GBD_FH3"/>
    <property type="match status" value="1"/>
</dbReference>
<dbReference type="InterPro" id="IPR011989">
    <property type="entry name" value="ARM-like"/>
</dbReference>
<dbReference type="GO" id="GO:0051015">
    <property type="term" value="F:actin filament binding"/>
    <property type="evidence" value="ECO:0007669"/>
    <property type="project" value="TreeGrafter"/>
</dbReference>
<feature type="compositionally biased region" description="Basic and acidic residues" evidence="2">
    <location>
        <begin position="1013"/>
        <end position="1033"/>
    </location>
</feature>
<dbReference type="SUPFAM" id="SSF101447">
    <property type="entry name" value="Formin homology 2 domain (FH2 domain)"/>
    <property type="match status" value="1"/>
</dbReference>
<evidence type="ECO:0000256" key="1">
    <source>
        <dbReference type="ARBA" id="ARBA00023449"/>
    </source>
</evidence>
<name>A0AA36GR49_CYLNA</name>
<dbReference type="InterPro" id="IPR015425">
    <property type="entry name" value="FH2_Formin"/>
</dbReference>
<dbReference type="GO" id="GO:0005829">
    <property type="term" value="C:cytosol"/>
    <property type="evidence" value="ECO:0007669"/>
    <property type="project" value="TreeGrafter"/>
</dbReference>
<feature type="compositionally biased region" description="Low complexity" evidence="2">
    <location>
        <begin position="229"/>
        <end position="238"/>
    </location>
</feature>
<dbReference type="Pfam" id="PF02181">
    <property type="entry name" value="FH2"/>
    <property type="match status" value="1"/>
</dbReference>
<feature type="domain" description="GBD/FH3" evidence="3">
    <location>
        <begin position="81"/>
        <end position="509"/>
    </location>
</feature>
<feature type="region of interest" description="Disordered" evidence="2">
    <location>
        <begin position="214"/>
        <end position="240"/>
    </location>
</feature>
<feature type="compositionally biased region" description="Pro residues" evidence="2">
    <location>
        <begin position="592"/>
        <end position="602"/>
    </location>
</feature>
<feature type="region of interest" description="Disordered" evidence="2">
    <location>
        <begin position="24"/>
        <end position="87"/>
    </location>
</feature>
<dbReference type="GO" id="GO:0008360">
    <property type="term" value="P:regulation of cell shape"/>
    <property type="evidence" value="ECO:0007669"/>
    <property type="project" value="TreeGrafter"/>
</dbReference>
<feature type="compositionally biased region" description="Pro residues" evidence="2">
    <location>
        <begin position="553"/>
        <end position="562"/>
    </location>
</feature>
<organism evidence="5 6">
    <name type="scientific">Cylicocyclus nassatus</name>
    <name type="common">Nematode worm</name>
    <dbReference type="NCBI Taxonomy" id="53992"/>
    <lineage>
        <taxon>Eukaryota</taxon>
        <taxon>Metazoa</taxon>
        <taxon>Ecdysozoa</taxon>
        <taxon>Nematoda</taxon>
        <taxon>Chromadorea</taxon>
        <taxon>Rhabditida</taxon>
        <taxon>Rhabditina</taxon>
        <taxon>Rhabditomorpha</taxon>
        <taxon>Strongyloidea</taxon>
        <taxon>Strongylidae</taxon>
        <taxon>Cylicocyclus</taxon>
    </lineage>
</organism>
<dbReference type="GO" id="GO:0016477">
    <property type="term" value="P:cell migration"/>
    <property type="evidence" value="ECO:0007669"/>
    <property type="project" value="TreeGrafter"/>
</dbReference>
<feature type="domain" description="FH2" evidence="4">
    <location>
        <begin position="628"/>
        <end position="1034"/>
    </location>
</feature>
<dbReference type="Proteomes" id="UP001176961">
    <property type="component" value="Unassembled WGS sequence"/>
</dbReference>
<reference evidence="5" key="1">
    <citation type="submission" date="2023-07" db="EMBL/GenBank/DDBJ databases">
        <authorList>
            <consortium name="CYATHOMIX"/>
        </authorList>
    </citation>
    <scope>NUCLEOTIDE SEQUENCE</scope>
    <source>
        <strain evidence="5">N/A</strain>
    </source>
</reference>
<comment type="similarity">
    <text evidence="1">Belongs to the formin homology family.</text>
</comment>
<gene>
    <name evidence="5" type="ORF">CYNAS_LOCUS8634</name>
</gene>
<dbReference type="SMART" id="SM00498">
    <property type="entry name" value="FH2"/>
    <property type="match status" value="1"/>
</dbReference>
<dbReference type="InterPro" id="IPR042201">
    <property type="entry name" value="FH2_Formin_sf"/>
</dbReference>
<keyword evidence="6" id="KW-1185">Reference proteome</keyword>
<dbReference type="Gene3D" id="1.25.10.10">
    <property type="entry name" value="Leucine-rich Repeat Variant"/>
    <property type="match status" value="1"/>
</dbReference>
<accession>A0AA36GR49</accession>
<dbReference type="GO" id="GO:0030866">
    <property type="term" value="P:cortical actin cytoskeleton organization"/>
    <property type="evidence" value="ECO:0007669"/>
    <property type="project" value="TreeGrafter"/>
</dbReference>
<evidence type="ECO:0000259" key="3">
    <source>
        <dbReference type="PROSITE" id="PS51232"/>
    </source>
</evidence>
<feature type="region of interest" description="Disordered" evidence="2">
    <location>
        <begin position="524"/>
        <end position="624"/>
    </location>
</feature>
<dbReference type="PANTHER" id="PTHR45857">
    <property type="entry name" value="FORMIN-LIKE PROTEIN"/>
    <property type="match status" value="1"/>
</dbReference>
<feature type="compositionally biased region" description="Pro residues" evidence="2">
    <location>
        <begin position="76"/>
        <end position="85"/>
    </location>
</feature>
<dbReference type="Pfam" id="PF06371">
    <property type="entry name" value="Drf_GBD"/>
    <property type="match status" value="2"/>
</dbReference>
<dbReference type="SUPFAM" id="SSF48371">
    <property type="entry name" value="ARM repeat"/>
    <property type="match status" value="1"/>
</dbReference>
<feature type="compositionally biased region" description="Polar residues" evidence="2">
    <location>
        <begin position="524"/>
        <end position="535"/>
    </location>
</feature>
<dbReference type="Gene3D" id="1.20.58.2220">
    <property type="entry name" value="Formin, FH2 domain"/>
    <property type="match status" value="1"/>
</dbReference>
<dbReference type="GO" id="GO:0031267">
    <property type="term" value="F:small GTPase binding"/>
    <property type="evidence" value="ECO:0007669"/>
    <property type="project" value="InterPro"/>
</dbReference>
<dbReference type="Pfam" id="PF06367">
    <property type="entry name" value="Drf_FH3"/>
    <property type="match status" value="1"/>
</dbReference>
<evidence type="ECO:0000313" key="5">
    <source>
        <dbReference type="EMBL" id="CAJ0596651.1"/>
    </source>
</evidence>
<feature type="compositionally biased region" description="Polar residues" evidence="2">
    <location>
        <begin position="33"/>
        <end position="42"/>
    </location>
</feature>
<evidence type="ECO:0000313" key="6">
    <source>
        <dbReference type="Proteomes" id="UP001176961"/>
    </source>
</evidence>
<dbReference type="PANTHER" id="PTHR45857:SF4">
    <property type="entry name" value="FORMIN-LIKE PROTEIN"/>
    <property type="match status" value="1"/>
</dbReference>
<proteinExistence type="inferred from homology"/>
<dbReference type="AlphaFoldDB" id="A0AA36GR49"/>
<dbReference type="InterPro" id="IPR014768">
    <property type="entry name" value="GBD/FH3_dom"/>
</dbReference>
<comment type="caution">
    <text evidence="5">The sequence shown here is derived from an EMBL/GenBank/DDBJ whole genome shotgun (WGS) entry which is preliminary data.</text>
</comment>
<dbReference type="PROSITE" id="PS51444">
    <property type="entry name" value="FH2"/>
    <property type="match status" value="1"/>
</dbReference>